<evidence type="ECO:0008006" key="3">
    <source>
        <dbReference type="Google" id="ProtNLM"/>
    </source>
</evidence>
<evidence type="ECO:0000313" key="1">
    <source>
        <dbReference type="EMBL" id="KAK7073883.1"/>
    </source>
</evidence>
<reference evidence="1 2" key="1">
    <citation type="submission" date="2023-11" db="EMBL/GenBank/DDBJ databases">
        <title>Halocaridina rubra genome assembly.</title>
        <authorList>
            <person name="Smith C."/>
        </authorList>
    </citation>
    <scope>NUCLEOTIDE SEQUENCE [LARGE SCALE GENOMIC DNA]</scope>
    <source>
        <strain evidence="1">EP-1</strain>
        <tissue evidence="1">Whole</tissue>
    </source>
</reference>
<sequence>ELAPNFAGTLTGISNTLATIPGFLAPVITGAIINNQWLVFMMTGVGVWTS</sequence>
<organism evidence="1 2">
    <name type="scientific">Halocaridina rubra</name>
    <name type="common">Hawaiian red shrimp</name>
    <dbReference type="NCBI Taxonomy" id="373956"/>
    <lineage>
        <taxon>Eukaryota</taxon>
        <taxon>Metazoa</taxon>
        <taxon>Ecdysozoa</taxon>
        <taxon>Arthropoda</taxon>
        <taxon>Crustacea</taxon>
        <taxon>Multicrustacea</taxon>
        <taxon>Malacostraca</taxon>
        <taxon>Eumalacostraca</taxon>
        <taxon>Eucarida</taxon>
        <taxon>Decapoda</taxon>
        <taxon>Pleocyemata</taxon>
        <taxon>Caridea</taxon>
        <taxon>Atyoidea</taxon>
        <taxon>Atyidae</taxon>
        <taxon>Halocaridina</taxon>
    </lineage>
</organism>
<proteinExistence type="predicted"/>
<dbReference type="SUPFAM" id="SSF103473">
    <property type="entry name" value="MFS general substrate transporter"/>
    <property type="match status" value="1"/>
</dbReference>
<dbReference type="EMBL" id="JAXCGZ010011980">
    <property type="protein sequence ID" value="KAK7073883.1"/>
    <property type="molecule type" value="Genomic_DNA"/>
</dbReference>
<protein>
    <recommendedName>
        <fullName evidence="3">MFS transporter</fullName>
    </recommendedName>
</protein>
<gene>
    <name evidence="1" type="ORF">SK128_010643</name>
</gene>
<dbReference type="Proteomes" id="UP001381693">
    <property type="component" value="Unassembled WGS sequence"/>
</dbReference>
<feature type="non-terminal residue" evidence="1">
    <location>
        <position position="1"/>
    </location>
</feature>
<dbReference type="AlphaFoldDB" id="A0AAN9A3Q0"/>
<accession>A0AAN9A3Q0</accession>
<keyword evidence="2" id="KW-1185">Reference proteome</keyword>
<dbReference type="InterPro" id="IPR036259">
    <property type="entry name" value="MFS_trans_sf"/>
</dbReference>
<name>A0AAN9A3Q0_HALRR</name>
<evidence type="ECO:0000313" key="2">
    <source>
        <dbReference type="Proteomes" id="UP001381693"/>
    </source>
</evidence>
<comment type="caution">
    <text evidence="1">The sequence shown here is derived from an EMBL/GenBank/DDBJ whole genome shotgun (WGS) entry which is preliminary data.</text>
</comment>